<dbReference type="InterPro" id="IPR001828">
    <property type="entry name" value="ANF_lig-bd_rcpt"/>
</dbReference>
<comment type="caution">
    <text evidence="19">The sequence shown here is derived from an EMBL/GenBank/DDBJ whole genome shotgun (WGS) entry which is preliminary data.</text>
</comment>
<keyword evidence="12" id="KW-0628">Postsynaptic cell membrane</keyword>
<evidence type="ECO:0000313" key="20">
    <source>
        <dbReference type="Proteomes" id="UP000252519"/>
    </source>
</evidence>
<evidence type="ECO:0000259" key="18">
    <source>
        <dbReference type="SMART" id="SM00079"/>
    </source>
</evidence>
<keyword evidence="20" id="KW-1185">Reference proteome</keyword>
<dbReference type="Pfam" id="PF10613">
    <property type="entry name" value="Lig_chan-Glu_bd"/>
    <property type="match status" value="1"/>
</dbReference>
<evidence type="ECO:0000256" key="7">
    <source>
        <dbReference type="ARBA" id="ARBA00023018"/>
    </source>
</evidence>
<evidence type="ECO:0000256" key="10">
    <source>
        <dbReference type="ARBA" id="ARBA00023170"/>
    </source>
</evidence>
<dbReference type="Pfam" id="PF01094">
    <property type="entry name" value="ANF_receptor"/>
    <property type="match status" value="1"/>
</dbReference>
<accession>A0A368FFR7</accession>
<keyword evidence="10" id="KW-0675">Receptor</keyword>
<proteinExistence type="inferred from homology"/>
<dbReference type="Gene3D" id="1.10.287.70">
    <property type="match status" value="1"/>
</dbReference>
<dbReference type="GO" id="GO:0045211">
    <property type="term" value="C:postsynaptic membrane"/>
    <property type="evidence" value="ECO:0007669"/>
    <property type="project" value="UniProtKB-SubCell"/>
</dbReference>
<feature type="region of interest" description="Disordered" evidence="16">
    <location>
        <begin position="577"/>
        <end position="601"/>
    </location>
</feature>
<keyword evidence="5" id="KW-0732">Signal</keyword>
<dbReference type="AlphaFoldDB" id="A0A368FFR7"/>
<keyword evidence="13" id="KW-1071">Ligand-gated ion channel</keyword>
<dbReference type="FunFam" id="3.40.190.10:FF:000060">
    <property type="entry name" value="Glutamate receptor ionotropic, kainate 1"/>
    <property type="match status" value="1"/>
</dbReference>
<feature type="transmembrane region" description="Helical" evidence="17">
    <location>
        <begin position="514"/>
        <end position="535"/>
    </location>
</feature>
<evidence type="ECO:0000256" key="11">
    <source>
        <dbReference type="ARBA" id="ARBA00023180"/>
    </source>
</evidence>
<dbReference type="InterPro" id="IPR028082">
    <property type="entry name" value="Peripla_BP_I"/>
</dbReference>
<feature type="domain" description="Ionotropic glutamate receptor C-terminal" evidence="18">
    <location>
        <begin position="407"/>
        <end position="767"/>
    </location>
</feature>
<evidence type="ECO:0000256" key="1">
    <source>
        <dbReference type="ARBA" id="ARBA00008685"/>
    </source>
</evidence>
<dbReference type="GO" id="GO:0015276">
    <property type="term" value="F:ligand-gated monoatomic ion channel activity"/>
    <property type="evidence" value="ECO:0007669"/>
    <property type="project" value="InterPro"/>
</dbReference>
<comment type="subcellular location">
    <subcellularLocation>
        <location evidence="15">Postsynaptic cell membrane</location>
        <topology evidence="15">Multi-pass membrane protein</topology>
    </subcellularLocation>
</comment>
<keyword evidence="9 17" id="KW-0472">Membrane</keyword>
<dbReference type="PANTHER" id="PTHR18966">
    <property type="entry name" value="IONOTROPIC GLUTAMATE RECEPTOR"/>
    <property type="match status" value="1"/>
</dbReference>
<evidence type="ECO:0000256" key="8">
    <source>
        <dbReference type="ARBA" id="ARBA00023065"/>
    </source>
</evidence>
<evidence type="ECO:0000256" key="2">
    <source>
        <dbReference type="ARBA" id="ARBA00022448"/>
    </source>
</evidence>
<evidence type="ECO:0000256" key="6">
    <source>
        <dbReference type="ARBA" id="ARBA00022989"/>
    </source>
</evidence>
<evidence type="ECO:0000313" key="19">
    <source>
        <dbReference type="EMBL" id="RCN31003.1"/>
    </source>
</evidence>
<dbReference type="SUPFAM" id="SSF53822">
    <property type="entry name" value="Periplasmic binding protein-like I"/>
    <property type="match status" value="1"/>
</dbReference>
<dbReference type="InterPro" id="IPR019594">
    <property type="entry name" value="Glu/Gly-bd"/>
</dbReference>
<evidence type="ECO:0000256" key="15">
    <source>
        <dbReference type="ARBA" id="ARBA00034104"/>
    </source>
</evidence>
<dbReference type="Gene3D" id="3.40.50.2300">
    <property type="match status" value="2"/>
</dbReference>
<evidence type="ECO:0000256" key="17">
    <source>
        <dbReference type="SAM" id="Phobius"/>
    </source>
</evidence>
<comment type="similarity">
    <text evidence="1">Belongs to the glutamate-gated ion channel (TC 1.A.10.1) family.</text>
</comment>
<gene>
    <name evidence="19" type="ORF">ANCCAN_23222</name>
</gene>
<dbReference type="InterPro" id="IPR015683">
    <property type="entry name" value="Ionotropic_Glu_rcpt"/>
</dbReference>
<keyword evidence="3" id="KW-1003">Cell membrane</keyword>
<keyword evidence="6 17" id="KW-1133">Transmembrane helix</keyword>
<keyword evidence="11" id="KW-0325">Glycoprotein</keyword>
<sequence length="856" mass="98128">MLRLAELTFNSRPDAVVDVLLGTRELPPLQRSTLMWNLNRIVCDEMKLGFMTMLAGTHTYNYGVYQAIADSMMVPLVDWEVSDVRSADAKRSPMTFSVRPPVDHILVDYIKYKGWSHVVYIHDGANADRTLHGMFEYLNAESPGYNVYVDNFRAPSDEEFFREFLNDFHRRMSLSQVKKDNVSGDEGAESVRPVHVIVDLEGGYRMRMFLRALDESVLVKKEYHYVFANFEMEDADLASFHYSLINITGFQLFDRMDKKFLQNKKLFEDMYRERISTVDYLPASSAFAHDALLVAASALDRTVRKHGLSIFSSSFSRHQLFNRGLPGLYCRPHEDRDHPDRKFEPFEFGDEIAESIKEVVLTQEDGTLTGRIQFDPHTGWRTNYSATVIEIKPGVNSLNSIKEVWRRIEITRIMCFSSISIIRYHQILSKILKTTLSFRYGARQPDGSWDGMLGYLLNETADIAVAPLTITQERERAVDFSKPFMTTGISIMIKKPEKQEFNIFSFMEPLGMRIWIFTLCSYVGVSLTIFLVSSFSPYEQRVQFNRGEFSVSNEFSMYNSLWFTLAAFMQQGTDILPNRKIRDPDTGRNSDRNSESSQKGSMLPALPEELRLFPEKMTPPIESVEDLANQNKILYGVVKGGSTAAFFEDSTVPLYKRMWDFMQDEHNKFLRDQVSESVFVDTYAEGIDRVRKSKGRYAFLLEETTNNYEGGRKPCNTMKVGQNLNTLGYGIATKIGNPLRHVLLCNMSSKSPAISCFHSSRLLLRESFTSEDSGASSSLNLSKVAGIFYILMCGMVLSMLTALVEFLVRKKKENREKEKKRQLALRQRPVIASACNRFNKRRTKSEEGRSSLSTQF</sequence>
<protein>
    <submittedName>
        <fullName evidence="19">Ligand-gated ion channel</fullName>
    </submittedName>
</protein>
<dbReference type="SUPFAM" id="SSF53850">
    <property type="entry name" value="Periplasmic binding protein-like II"/>
    <property type="match status" value="1"/>
</dbReference>
<name>A0A368FFR7_ANCCA</name>
<dbReference type="Gene3D" id="3.40.190.10">
    <property type="entry name" value="Periplasmic binding protein-like II"/>
    <property type="match status" value="2"/>
</dbReference>
<evidence type="ECO:0000256" key="3">
    <source>
        <dbReference type="ARBA" id="ARBA00022475"/>
    </source>
</evidence>
<dbReference type="OrthoDB" id="5984008at2759"/>
<evidence type="ECO:0000256" key="12">
    <source>
        <dbReference type="ARBA" id="ARBA00023257"/>
    </source>
</evidence>
<dbReference type="InterPro" id="IPR001320">
    <property type="entry name" value="Iontro_rcpt_C"/>
</dbReference>
<evidence type="ECO:0000256" key="13">
    <source>
        <dbReference type="ARBA" id="ARBA00023286"/>
    </source>
</evidence>
<dbReference type="SMART" id="SM00079">
    <property type="entry name" value="PBPe"/>
    <property type="match status" value="1"/>
</dbReference>
<evidence type="ECO:0000256" key="4">
    <source>
        <dbReference type="ARBA" id="ARBA00022692"/>
    </source>
</evidence>
<dbReference type="STRING" id="29170.A0A368FFR7"/>
<reference evidence="19 20" key="1">
    <citation type="submission" date="2014-10" db="EMBL/GenBank/DDBJ databases">
        <title>Draft genome of the hookworm Ancylostoma caninum.</title>
        <authorList>
            <person name="Mitreva M."/>
        </authorList>
    </citation>
    <scope>NUCLEOTIDE SEQUENCE [LARGE SCALE GENOMIC DNA]</scope>
    <source>
        <strain evidence="19 20">Baltimore</strain>
    </source>
</reference>
<dbReference type="Pfam" id="PF00060">
    <property type="entry name" value="Lig_chan"/>
    <property type="match status" value="1"/>
</dbReference>
<keyword evidence="7" id="KW-0770">Synapse</keyword>
<keyword evidence="14" id="KW-0407">Ion channel</keyword>
<keyword evidence="2" id="KW-0813">Transport</keyword>
<feature type="compositionally biased region" description="Basic and acidic residues" evidence="16">
    <location>
        <begin position="580"/>
        <end position="594"/>
    </location>
</feature>
<dbReference type="Proteomes" id="UP000252519">
    <property type="component" value="Unassembled WGS sequence"/>
</dbReference>
<evidence type="ECO:0000256" key="5">
    <source>
        <dbReference type="ARBA" id="ARBA00022729"/>
    </source>
</evidence>
<feature type="transmembrane region" description="Helical" evidence="17">
    <location>
        <begin position="786"/>
        <end position="808"/>
    </location>
</feature>
<evidence type="ECO:0000256" key="14">
    <source>
        <dbReference type="ARBA" id="ARBA00023303"/>
    </source>
</evidence>
<keyword evidence="4 17" id="KW-0812">Transmembrane</keyword>
<evidence type="ECO:0000256" key="16">
    <source>
        <dbReference type="SAM" id="MobiDB-lite"/>
    </source>
</evidence>
<evidence type="ECO:0000256" key="9">
    <source>
        <dbReference type="ARBA" id="ARBA00023136"/>
    </source>
</evidence>
<organism evidence="19 20">
    <name type="scientific">Ancylostoma caninum</name>
    <name type="common">Dog hookworm</name>
    <dbReference type="NCBI Taxonomy" id="29170"/>
    <lineage>
        <taxon>Eukaryota</taxon>
        <taxon>Metazoa</taxon>
        <taxon>Ecdysozoa</taxon>
        <taxon>Nematoda</taxon>
        <taxon>Chromadorea</taxon>
        <taxon>Rhabditida</taxon>
        <taxon>Rhabditina</taxon>
        <taxon>Rhabditomorpha</taxon>
        <taxon>Strongyloidea</taxon>
        <taxon>Ancylostomatidae</taxon>
        <taxon>Ancylostomatinae</taxon>
        <taxon>Ancylostoma</taxon>
    </lineage>
</organism>
<keyword evidence="8" id="KW-0406">Ion transport</keyword>
<dbReference type="EMBL" id="JOJR01001409">
    <property type="protein sequence ID" value="RCN31003.1"/>
    <property type="molecule type" value="Genomic_DNA"/>
</dbReference>